<dbReference type="AlphaFoldDB" id="A0A137PF29"/>
<feature type="transmembrane region" description="Helical" evidence="7">
    <location>
        <begin position="74"/>
        <end position="92"/>
    </location>
</feature>
<evidence type="ECO:0000313" key="9">
    <source>
        <dbReference type="Proteomes" id="UP000070444"/>
    </source>
</evidence>
<organism evidence="8 9">
    <name type="scientific">Conidiobolus coronatus (strain ATCC 28846 / CBS 209.66 / NRRL 28638)</name>
    <name type="common">Delacroixia coronata</name>
    <dbReference type="NCBI Taxonomy" id="796925"/>
    <lineage>
        <taxon>Eukaryota</taxon>
        <taxon>Fungi</taxon>
        <taxon>Fungi incertae sedis</taxon>
        <taxon>Zoopagomycota</taxon>
        <taxon>Entomophthoromycotina</taxon>
        <taxon>Entomophthoromycetes</taxon>
        <taxon>Entomophthorales</taxon>
        <taxon>Ancylistaceae</taxon>
        <taxon>Conidiobolus</taxon>
    </lineage>
</organism>
<feature type="transmembrane region" description="Helical" evidence="7">
    <location>
        <begin position="211"/>
        <end position="233"/>
    </location>
</feature>
<feature type="transmembrane region" description="Helical" evidence="7">
    <location>
        <begin position="272"/>
        <end position="293"/>
    </location>
</feature>
<reference evidence="8 9" key="1">
    <citation type="journal article" date="2015" name="Genome Biol. Evol.">
        <title>Phylogenomic analyses indicate that early fungi evolved digesting cell walls of algal ancestors of land plants.</title>
        <authorList>
            <person name="Chang Y."/>
            <person name="Wang S."/>
            <person name="Sekimoto S."/>
            <person name="Aerts A.L."/>
            <person name="Choi C."/>
            <person name="Clum A."/>
            <person name="LaButti K.M."/>
            <person name="Lindquist E.A."/>
            <person name="Yee Ngan C."/>
            <person name="Ohm R.A."/>
            <person name="Salamov A.A."/>
            <person name="Grigoriev I.V."/>
            <person name="Spatafora J.W."/>
            <person name="Berbee M.L."/>
        </authorList>
    </citation>
    <scope>NUCLEOTIDE SEQUENCE [LARGE SCALE GENOMIC DNA]</scope>
    <source>
        <strain evidence="8 9">NRRL 28638</strain>
    </source>
</reference>
<protein>
    <submittedName>
        <fullName evidence="8">OPT superfamily oligopeptide transporter</fullName>
    </submittedName>
</protein>
<evidence type="ECO:0000256" key="7">
    <source>
        <dbReference type="SAM" id="Phobius"/>
    </source>
</evidence>
<dbReference type="OMA" id="CATNLYA"/>
<proteinExistence type="inferred from homology"/>
<feature type="transmembrane region" description="Helical" evidence="7">
    <location>
        <begin position="326"/>
        <end position="345"/>
    </location>
</feature>
<dbReference type="GO" id="GO:0035673">
    <property type="term" value="F:oligopeptide transmembrane transporter activity"/>
    <property type="evidence" value="ECO:0007669"/>
    <property type="project" value="InterPro"/>
</dbReference>
<dbReference type="OrthoDB" id="77405at2759"/>
<evidence type="ECO:0000256" key="4">
    <source>
        <dbReference type="ARBA" id="ARBA00022692"/>
    </source>
</evidence>
<keyword evidence="5 7" id="KW-1133">Transmembrane helix</keyword>
<evidence type="ECO:0000256" key="6">
    <source>
        <dbReference type="ARBA" id="ARBA00023136"/>
    </source>
</evidence>
<feature type="transmembrane region" description="Helical" evidence="7">
    <location>
        <begin position="571"/>
        <end position="592"/>
    </location>
</feature>
<dbReference type="NCBIfam" id="TIGR00728">
    <property type="entry name" value="OPT_sfam"/>
    <property type="match status" value="1"/>
</dbReference>
<comment type="subcellular location">
    <subcellularLocation>
        <location evidence="1">Membrane</location>
        <topology evidence="1">Multi-pass membrane protein</topology>
    </subcellularLocation>
</comment>
<accession>A0A137PF29</accession>
<dbReference type="InterPro" id="IPR045035">
    <property type="entry name" value="YSL-like"/>
</dbReference>
<dbReference type="PANTHER" id="PTHR31645">
    <property type="entry name" value="OLIGOPEPTIDE TRANSPORTER YGL114W-RELATED"/>
    <property type="match status" value="1"/>
</dbReference>
<dbReference type="Proteomes" id="UP000070444">
    <property type="component" value="Unassembled WGS sequence"/>
</dbReference>
<evidence type="ECO:0000256" key="1">
    <source>
        <dbReference type="ARBA" id="ARBA00004141"/>
    </source>
</evidence>
<sequence length="689" mass="75419">MSRLNIINSIKENADSATVVCDEKYCIDASPIDPIDDREPDDGIPYQFTWRSAIIGSLLGCVVAASNMYCGLKFGWSFGASFFGAILGFSIIKPMERLPTYLGGGPFGIKENCSVQTAATSSGGLSAGFTGAIPALFRLGILTNIDEIWTQMFLWTLAAAFYGLFFAVPLRKYYIIQQNLVFPSPTATAATIRSLHAVSDEGGTAKKQSQVIIWSFAATTIYQLLSYFVPFIYDLHIFYWIGNAANSQALINIDTVWNWYIELNFSFIGGGMLMGTNTVLSIAFGCIFAWAIMSPILFNYTEGIVNKVSPWGFHIGNDGTITCQSWLLWVGVVVMVCGSFTEIFCQYKSLINSFKGIYLFIYNHYAKIAGRLPKQAKNETYDPVPDNEQIQGWQWVIGSVISTIFTIVILQFYFSIQWYLGLLSIILGFLLSLVATQCAGDTDINPTGVIGKATQFIFSPINQATLQLTQSVNLTAGNVAATCASQTVRMVKDLKTGHLLRASPKSQFYAQIVGSLFGVVSAPAMFWVFGKAYPCILVNSTGASNCPFPAPAVNAWYGVTVALTTKISKSIPPSCQIACLVLGLITIVTTVLKRTYLKKYAKWIPNWTAFGIACTNQSPNILLSCVYGLCISEIWRRYRPEQFKNYNISLASGFIAGNGIGGLLQAVFTISGLVRENVSTNFACPPKGC</sequence>
<keyword evidence="3" id="KW-0813">Transport</keyword>
<evidence type="ECO:0000256" key="3">
    <source>
        <dbReference type="ARBA" id="ARBA00022448"/>
    </source>
</evidence>
<dbReference type="InterPro" id="IPR004813">
    <property type="entry name" value="OPT"/>
</dbReference>
<evidence type="ECO:0000256" key="2">
    <source>
        <dbReference type="ARBA" id="ARBA00008807"/>
    </source>
</evidence>
<feature type="transmembrane region" description="Helical" evidence="7">
    <location>
        <begin position="419"/>
        <end position="436"/>
    </location>
</feature>
<feature type="transmembrane region" description="Helical" evidence="7">
    <location>
        <begin position="508"/>
        <end position="529"/>
    </location>
</feature>
<keyword evidence="9" id="KW-1185">Reference proteome</keyword>
<keyword evidence="6 7" id="KW-0472">Membrane</keyword>
<feature type="transmembrane region" description="Helical" evidence="7">
    <location>
        <begin position="148"/>
        <end position="168"/>
    </location>
</feature>
<feature type="transmembrane region" description="Helical" evidence="7">
    <location>
        <begin position="395"/>
        <end position="413"/>
    </location>
</feature>
<dbReference type="Pfam" id="PF03169">
    <property type="entry name" value="OPT"/>
    <property type="match status" value="1"/>
</dbReference>
<comment type="similarity">
    <text evidence="2">Belongs to the oligopeptide OPT transporter family.</text>
</comment>
<feature type="transmembrane region" description="Helical" evidence="7">
    <location>
        <begin position="646"/>
        <end position="668"/>
    </location>
</feature>
<dbReference type="EMBL" id="KQ964434">
    <property type="protein sequence ID" value="KXN73606.1"/>
    <property type="molecule type" value="Genomic_DNA"/>
</dbReference>
<dbReference type="PANTHER" id="PTHR31645:SF3">
    <property type="entry name" value="OLIGOPEPTIDE TRANSPORTER"/>
    <property type="match status" value="1"/>
</dbReference>
<dbReference type="STRING" id="796925.A0A137PF29"/>
<evidence type="ECO:0000313" key="8">
    <source>
        <dbReference type="EMBL" id="KXN73606.1"/>
    </source>
</evidence>
<gene>
    <name evidence="8" type="ORF">CONCODRAFT_55319</name>
</gene>
<evidence type="ECO:0000256" key="5">
    <source>
        <dbReference type="ARBA" id="ARBA00022989"/>
    </source>
</evidence>
<dbReference type="GO" id="GO:0000329">
    <property type="term" value="C:fungal-type vacuole membrane"/>
    <property type="evidence" value="ECO:0007669"/>
    <property type="project" value="TreeGrafter"/>
</dbReference>
<keyword evidence="4 7" id="KW-0812">Transmembrane</keyword>
<name>A0A137PF29_CONC2</name>